<dbReference type="Proteomes" id="UP000318578">
    <property type="component" value="Unassembled WGS sequence"/>
</dbReference>
<gene>
    <name evidence="2" type="ORF">FNH06_39110</name>
</gene>
<organism evidence="2 3">
    <name type="scientific">Amycolatopsis acidiphila</name>
    <dbReference type="NCBI Taxonomy" id="715473"/>
    <lineage>
        <taxon>Bacteria</taxon>
        <taxon>Bacillati</taxon>
        <taxon>Actinomycetota</taxon>
        <taxon>Actinomycetes</taxon>
        <taxon>Pseudonocardiales</taxon>
        <taxon>Pseudonocardiaceae</taxon>
        <taxon>Amycolatopsis</taxon>
    </lineage>
</organism>
<reference evidence="2 3" key="1">
    <citation type="submission" date="2019-07" db="EMBL/GenBank/DDBJ databases">
        <title>New species of Amycolatopsis and Streptomyces.</title>
        <authorList>
            <person name="Duangmal K."/>
            <person name="Teo W.F.A."/>
            <person name="Lipun K."/>
        </authorList>
    </citation>
    <scope>NUCLEOTIDE SEQUENCE [LARGE SCALE GENOMIC DNA]</scope>
    <source>
        <strain evidence="2 3">JCM 30562</strain>
    </source>
</reference>
<dbReference type="EMBL" id="VJZA01000168">
    <property type="protein sequence ID" value="TVT13418.1"/>
    <property type="molecule type" value="Genomic_DNA"/>
</dbReference>
<dbReference type="AlphaFoldDB" id="A0A557ZN60"/>
<protein>
    <submittedName>
        <fullName evidence="2">Uncharacterized protein</fullName>
    </submittedName>
</protein>
<evidence type="ECO:0000256" key="1">
    <source>
        <dbReference type="SAM" id="MobiDB-lite"/>
    </source>
</evidence>
<keyword evidence="3" id="KW-1185">Reference proteome</keyword>
<evidence type="ECO:0000313" key="2">
    <source>
        <dbReference type="EMBL" id="TVT13418.1"/>
    </source>
</evidence>
<feature type="region of interest" description="Disordered" evidence="1">
    <location>
        <begin position="1"/>
        <end position="72"/>
    </location>
</feature>
<feature type="compositionally biased region" description="Basic residues" evidence="1">
    <location>
        <begin position="23"/>
        <end position="42"/>
    </location>
</feature>
<comment type="caution">
    <text evidence="2">The sequence shown here is derived from an EMBL/GenBank/DDBJ whole genome shotgun (WGS) entry which is preliminary data.</text>
</comment>
<feature type="compositionally biased region" description="Basic residues" evidence="1">
    <location>
        <begin position="63"/>
        <end position="72"/>
    </location>
</feature>
<proteinExistence type="predicted"/>
<name>A0A557ZN60_9PSEU</name>
<evidence type="ECO:0000313" key="3">
    <source>
        <dbReference type="Proteomes" id="UP000318578"/>
    </source>
</evidence>
<accession>A0A557ZN60</accession>
<sequence>MKRAHIGRPPARPPWAARDQAAHRPRAVRLPVRRHLPMRRPRAPPAVPVDGPRTRGRPAWQPRHPHRARRAR</sequence>